<organism evidence="7 8">
    <name type="scientific">Fusarium phyllophilum</name>
    <dbReference type="NCBI Taxonomy" id="47803"/>
    <lineage>
        <taxon>Eukaryota</taxon>
        <taxon>Fungi</taxon>
        <taxon>Dikarya</taxon>
        <taxon>Ascomycota</taxon>
        <taxon>Pezizomycotina</taxon>
        <taxon>Sordariomycetes</taxon>
        <taxon>Hypocreomycetidae</taxon>
        <taxon>Hypocreales</taxon>
        <taxon>Nectriaceae</taxon>
        <taxon>Fusarium</taxon>
        <taxon>Fusarium fujikuroi species complex</taxon>
    </lineage>
</organism>
<comment type="caution">
    <text evidence="7">The sequence shown here is derived from an EMBL/GenBank/DDBJ whole genome shotgun (WGS) entry which is preliminary data.</text>
</comment>
<evidence type="ECO:0000256" key="4">
    <source>
        <dbReference type="ARBA" id="ARBA00023242"/>
    </source>
</evidence>
<evidence type="ECO:0000256" key="1">
    <source>
        <dbReference type="ARBA" id="ARBA00022617"/>
    </source>
</evidence>
<dbReference type="InterPro" id="IPR001138">
    <property type="entry name" value="Zn2Cys6_DnaBD"/>
</dbReference>
<dbReference type="GO" id="GO:0020037">
    <property type="term" value="F:heme binding"/>
    <property type="evidence" value="ECO:0007669"/>
    <property type="project" value="InterPro"/>
</dbReference>
<dbReference type="GO" id="GO:0008270">
    <property type="term" value="F:zinc ion binding"/>
    <property type="evidence" value="ECO:0007669"/>
    <property type="project" value="InterPro"/>
</dbReference>
<evidence type="ECO:0000313" key="7">
    <source>
        <dbReference type="EMBL" id="KAF5529287.1"/>
    </source>
</evidence>
<dbReference type="PANTHER" id="PTHR24305:SF190">
    <property type="entry name" value="P450, PUTATIVE (EUROFUNG)-RELATED"/>
    <property type="match status" value="1"/>
</dbReference>
<evidence type="ECO:0000256" key="3">
    <source>
        <dbReference type="ARBA" id="ARBA00023004"/>
    </source>
</evidence>
<dbReference type="InterPro" id="IPR001128">
    <property type="entry name" value="Cyt_P450"/>
</dbReference>
<evidence type="ECO:0000259" key="6">
    <source>
        <dbReference type="Pfam" id="PF00172"/>
    </source>
</evidence>
<proteinExistence type="predicted"/>
<feature type="transmembrane region" description="Helical" evidence="5">
    <location>
        <begin position="921"/>
        <end position="941"/>
    </location>
</feature>
<name>A0A8H5I4H3_9HYPO</name>
<dbReference type="EMBL" id="JAAOAQ010001268">
    <property type="protein sequence ID" value="KAF5529287.1"/>
    <property type="molecule type" value="Genomic_DNA"/>
</dbReference>
<dbReference type="Proteomes" id="UP000582016">
    <property type="component" value="Unassembled WGS sequence"/>
</dbReference>
<feature type="domain" description="Zn(2)-C6 fungal-type" evidence="6">
    <location>
        <begin position="524"/>
        <end position="550"/>
    </location>
</feature>
<keyword evidence="5" id="KW-1133">Transmembrane helix</keyword>
<dbReference type="SUPFAM" id="SSF57701">
    <property type="entry name" value="Zn2/Cys6 DNA-binding domain"/>
    <property type="match status" value="1"/>
</dbReference>
<keyword evidence="1" id="KW-0349">Heme</keyword>
<dbReference type="PANTHER" id="PTHR24305">
    <property type="entry name" value="CYTOCHROME P450"/>
    <property type="match status" value="1"/>
</dbReference>
<dbReference type="GO" id="GO:0032259">
    <property type="term" value="P:methylation"/>
    <property type="evidence" value="ECO:0007669"/>
    <property type="project" value="UniProtKB-KW"/>
</dbReference>
<dbReference type="Gene3D" id="1.10.630.10">
    <property type="entry name" value="Cytochrome P450"/>
    <property type="match status" value="1"/>
</dbReference>
<dbReference type="OrthoDB" id="3934656at2759"/>
<keyword evidence="8" id="KW-1185">Reference proteome</keyword>
<dbReference type="CDD" id="cd00067">
    <property type="entry name" value="GAL4"/>
    <property type="match status" value="1"/>
</dbReference>
<dbReference type="GO" id="GO:0005506">
    <property type="term" value="F:iron ion binding"/>
    <property type="evidence" value="ECO:0007669"/>
    <property type="project" value="InterPro"/>
</dbReference>
<dbReference type="Gene3D" id="4.10.240.10">
    <property type="entry name" value="Zn(2)-C6 fungal-type DNA-binding domain"/>
    <property type="match status" value="1"/>
</dbReference>
<dbReference type="Pfam" id="PF00067">
    <property type="entry name" value="p450"/>
    <property type="match status" value="1"/>
</dbReference>
<dbReference type="GO" id="GO:0016705">
    <property type="term" value="F:oxidoreductase activity, acting on paired donors, with incorporation or reduction of molecular oxygen"/>
    <property type="evidence" value="ECO:0007669"/>
    <property type="project" value="InterPro"/>
</dbReference>
<evidence type="ECO:0000313" key="8">
    <source>
        <dbReference type="Proteomes" id="UP000582016"/>
    </source>
</evidence>
<keyword evidence="4" id="KW-0539">Nucleus</keyword>
<dbReference type="GO" id="GO:0008168">
    <property type="term" value="F:methyltransferase activity"/>
    <property type="evidence" value="ECO:0007669"/>
    <property type="project" value="UniProtKB-KW"/>
</dbReference>
<dbReference type="AlphaFoldDB" id="A0A8H5I4H3"/>
<dbReference type="InterPro" id="IPR050121">
    <property type="entry name" value="Cytochrome_P450_monoxygenase"/>
</dbReference>
<dbReference type="InterPro" id="IPR036864">
    <property type="entry name" value="Zn2-C6_fun-type_DNA-bd_sf"/>
</dbReference>
<dbReference type="CDD" id="cd11060">
    <property type="entry name" value="CYP57A1-like"/>
    <property type="match status" value="1"/>
</dbReference>
<dbReference type="GO" id="GO:0000981">
    <property type="term" value="F:DNA-binding transcription factor activity, RNA polymerase II-specific"/>
    <property type="evidence" value="ECO:0007669"/>
    <property type="project" value="InterPro"/>
</dbReference>
<gene>
    <name evidence="7" type="ORF">FPHYL_14235</name>
</gene>
<keyword evidence="7" id="KW-0808">Transferase</keyword>
<feature type="transmembrane region" description="Helical" evidence="5">
    <location>
        <begin position="885"/>
        <end position="901"/>
    </location>
</feature>
<dbReference type="SUPFAM" id="SSF48264">
    <property type="entry name" value="Cytochrome P450"/>
    <property type="match status" value="1"/>
</dbReference>
<keyword evidence="7" id="KW-0489">Methyltransferase</keyword>
<feature type="transmembrane region" description="Helical" evidence="5">
    <location>
        <begin position="668"/>
        <end position="684"/>
    </location>
</feature>
<keyword evidence="2" id="KW-0479">Metal-binding</keyword>
<evidence type="ECO:0000256" key="5">
    <source>
        <dbReference type="SAM" id="Phobius"/>
    </source>
</evidence>
<dbReference type="Pfam" id="PF00172">
    <property type="entry name" value="Zn_clus"/>
    <property type="match status" value="1"/>
</dbReference>
<keyword evidence="5" id="KW-0472">Membrane</keyword>
<keyword evidence="5" id="KW-0812">Transmembrane</keyword>
<accession>A0A8H5I4H3</accession>
<keyword evidence="3" id="KW-0408">Iron</keyword>
<dbReference type="InterPro" id="IPR036396">
    <property type="entry name" value="Cyt_P450_sf"/>
</dbReference>
<feature type="transmembrane region" description="Helical" evidence="5">
    <location>
        <begin position="20"/>
        <end position="42"/>
    </location>
</feature>
<evidence type="ECO:0000256" key="2">
    <source>
        <dbReference type="ARBA" id="ARBA00022723"/>
    </source>
</evidence>
<reference evidence="7 8" key="1">
    <citation type="submission" date="2020-05" db="EMBL/GenBank/DDBJ databases">
        <title>Identification and distribution of gene clusters putatively required for synthesis of sphingolipid metabolism inhibitors in phylogenetically diverse species of the filamentous fungus Fusarium.</title>
        <authorList>
            <person name="Kim H.-S."/>
            <person name="Busman M."/>
            <person name="Brown D.W."/>
            <person name="Divon H."/>
            <person name="Uhlig S."/>
            <person name="Proctor R.H."/>
        </authorList>
    </citation>
    <scope>NUCLEOTIDE SEQUENCE [LARGE SCALE GENOMIC DNA]</scope>
    <source>
        <strain evidence="7 8">NRRL 13617</strain>
    </source>
</reference>
<dbReference type="GO" id="GO:0004497">
    <property type="term" value="F:monooxygenase activity"/>
    <property type="evidence" value="ECO:0007669"/>
    <property type="project" value="InterPro"/>
</dbReference>
<protein>
    <submittedName>
        <fullName evidence="7">Pisatin demethylase</fullName>
    </submittedName>
</protein>
<sequence>MLVDTGFVIVSEPKANLGWALIQIIPVAFITYNILWLTYTLFFSSLRKVPGPWLARISRVWEMRKAVTGNIHEIIMDLHKCHGPIVRIGPNRYDFDTMEAAKIIYRIGSTLPKADSYIPFGLPSLPNLFDVQDSARHSAMKKQFASLYTMTALLSYEQGVDSQTAIPKQELQRFADQKQVIDLPQFLQYYAFDVIGVITVGKSLGMMESNSDTNGACGALDSMWHYAAMMVYTPHMHAWSIWLTSLLPIEVPIQGLTEYVEQQIMQYRLEAAEFGDNATLKGENNFLAKLLLMEKEGKVTPVDTQQAIGLNIGAGSDTTANALSSILYYLYTNPRTLQCLREELDIYADADTLSFQQSQSMPYLQAVIKEALRLHPGVGTQLTRVVQKGGLVIEGQFFPEGTEVGVNTWALYYNKAIFGLDASEFRPERWLETGENLNICGSFAIVRNNDIEINRGEMAWKNECWWFVKPEYKAHVSLAQAMAGQLKHQFERNVVTGKPVLQLPFLSNDSSIHNDFDQGLISNRIRRVKCDEKKPACHRCTSTGRKCDGYALMQNINPRDVAQGQMLMPRVATIDSQALLPVEERRALGYFHSVISPRLSSARDGYFWTHLVMQLSESEAVVKHTILSISSLFESSEGKSVAPYTERFALQHYTQAIQRLKTIHSEPLVLLVCILFICVEYLLANNKIALQHCQHGLAIMEKCSNPWARRYLMPVFRRMTAVPMLFGPEDIESESMPALTYMIPTKFYCMEDAQYMMDDIFNRVVRLCHMRHRGVVFDMTEEYTTVGTHLQTWQTLFEKLQVDTTSLLYQAQERSLFMRLKLSYLELSADFRYEEHMGTFRQTSCATVDEEIGFADGGYLREPPDADNESFNGPAVILERYDARRAIYIAFIPAFVSFVFTHQQDILFNNSSQVSLFEMKFFAVTLLAMISGALALPVAALDNGHTSYEGLKAPPNAANQADNGYTRGCNPYFQCRGGK</sequence>